<keyword evidence="1" id="KW-1133">Transmembrane helix</keyword>
<organism evidence="2 3">
    <name type="scientific">Pleomassaria siparia CBS 279.74</name>
    <dbReference type="NCBI Taxonomy" id="1314801"/>
    <lineage>
        <taxon>Eukaryota</taxon>
        <taxon>Fungi</taxon>
        <taxon>Dikarya</taxon>
        <taxon>Ascomycota</taxon>
        <taxon>Pezizomycotina</taxon>
        <taxon>Dothideomycetes</taxon>
        <taxon>Pleosporomycetidae</taxon>
        <taxon>Pleosporales</taxon>
        <taxon>Pleomassariaceae</taxon>
        <taxon>Pleomassaria</taxon>
    </lineage>
</organism>
<accession>A0A6G1JY83</accession>
<keyword evidence="1" id="KW-0812">Transmembrane</keyword>
<name>A0A6G1JY83_9PLEO</name>
<evidence type="ECO:0000313" key="3">
    <source>
        <dbReference type="Proteomes" id="UP000799428"/>
    </source>
</evidence>
<protein>
    <submittedName>
        <fullName evidence="2">Uncharacterized protein</fullName>
    </submittedName>
</protein>
<gene>
    <name evidence="2" type="ORF">K504DRAFT_505916</name>
</gene>
<keyword evidence="1" id="KW-0472">Membrane</keyword>
<reference evidence="2" key="1">
    <citation type="journal article" date="2020" name="Stud. Mycol.">
        <title>101 Dothideomycetes genomes: a test case for predicting lifestyles and emergence of pathogens.</title>
        <authorList>
            <person name="Haridas S."/>
            <person name="Albert R."/>
            <person name="Binder M."/>
            <person name="Bloem J."/>
            <person name="Labutti K."/>
            <person name="Salamov A."/>
            <person name="Andreopoulos B."/>
            <person name="Baker S."/>
            <person name="Barry K."/>
            <person name="Bills G."/>
            <person name="Bluhm B."/>
            <person name="Cannon C."/>
            <person name="Castanera R."/>
            <person name="Culley D."/>
            <person name="Daum C."/>
            <person name="Ezra D."/>
            <person name="Gonzalez J."/>
            <person name="Henrissat B."/>
            <person name="Kuo A."/>
            <person name="Liang C."/>
            <person name="Lipzen A."/>
            <person name="Lutzoni F."/>
            <person name="Magnuson J."/>
            <person name="Mondo S."/>
            <person name="Nolan M."/>
            <person name="Ohm R."/>
            <person name="Pangilinan J."/>
            <person name="Park H.-J."/>
            <person name="Ramirez L."/>
            <person name="Alfaro M."/>
            <person name="Sun H."/>
            <person name="Tritt A."/>
            <person name="Yoshinaga Y."/>
            <person name="Zwiers L.-H."/>
            <person name="Turgeon B."/>
            <person name="Goodwin S."/>
            <person name="Spatafora J."/>
            <person name="Crous P."/>
            <person name="Grigoriev I."/>
        </authorList>
    </citation>
    <scope>NUCLEOTIDE SEQUENCE</scope>
    <source>
        <strain evidence="2">CBS 279.74</strain>
    </source>
</reference>
<sequence length="130" mass="14604">MPIVLILVLIAVPVTVCALGTYYIYRRLRNRPGKSPTPIVHRTQGIELGTVSNSVPNQLIPPSTHNIGPSRPTQIYGRCDLVELARTTRMGLEGPGGFEDHNLEDDNEKRESINWISARMEALDRLERRC</sequence>
<keyword evidence="3" id="KW-1185">Reference proteome</keyword>
<dbReference type="AlphaFoldDB" id="A0A6G1JY83"/>
<dbReference type="Proteomes" id="UP000799428">
    <property type="component" value="Unassembled WGS sequence"/>
</dbReference>
<proteinExistence type="predicted"/>
<dbReference type="EMBL" id="MU005778">
    <property type="protein sequence ID" value="KAF2705508.1"/>
    <property type="molecule type" value="Genomic_DNA"/>
</dbReference>
<evidence type="ECO:0000313" key="2">
    <source>
        <dbReference type="EMBL" id="KAF2705508.1"/>
    </source>
</evidence>
<evidence type="ECO:0000256" key="1">
    <source>
        <dbReference type="SAM" id="Phobius"/>
    </source>
</evidence>
<feature type="transmembrane region" description="Helical" evidence="1">
    <location>
        <begin position="6"/>
        <end position="25"/>
    </location>
</feature>